<organism evidence="1 2">
    <name type="scientific">Hibiscus sabdariffa</name>
    <name type="common">roselle</name>
    <dbReference type="NCBI Taxonomy" id="183260"/>
    <lineage>
        <taxon>Eukaryota</taxon>
        <taxon>Viridiplantae</taxon>
        <taxon>Streptophyta</taxon>
        <taxon>Embryophyta</taxon>
        <taxon>Tracheophyta</taxon>
        <taxon>Spermatophyta</taxon>
        <taxon>Magnoliopsida</taxon>
        <taxon>eudicotyledons</taxon>
        <taxon>Gunneridae</taxon>
        <taxon>Pentapetalae</taxon>
        <taxon>rosids</taxon>
        <taxon>malvids</taxon>
        <taxon>Malvales</taxon>
        <taxon>Malvaceae</taxon>
        <taxon>Malvoideae</taxon>
        <taxon>Hibiscus</taxon>
    </lineage>
</organism>
<proteinExistence type="predicted"/>
<protein>
    <submittedName>
        <fullName evidence="1">Uncharacterized protein</fullName>
    </submittedName>
</protein>
<name>A0ABR2EBY0_9ROSI</name>
<dbReference type="Proteomes" id="UP001472677">
    <property type="component" value="Unassembled WGS sequence"/>
</dbReference>
<dbReference type="EMBL" id="JBBPBM010000017">
    <property type="protein sequence ID" value="KAK8556902.1"/>
    <property type="molecule type" value="Genomic_DNA"/>
</dbReference>
<keyword evidence="2" id="KW-1185">Reference proteome</keyword>
<comment type="caution">
    <text evidence="1">The sequence shown here is derived from an EMBL/GenBank/DDBJ whole genome shotgun (WGS) entry which is preliminary data.</text>
</comment>
<reference evidence="1 2" key="1">
    <citation type="journal article" date="2024" name="G3 (Bethesda)">
        <title>Genome assembly of Hibiscus sabdariffa L. provides insights into metabolisms of medicinal natural products.</title>
        <authorList>
            <person name="Kim T."/>
        </authorList>
    </citation>
    <scope>NUCLEOTIDE SEQUENCE [LARGE SCALE GENOMIC DNA]</scope>
    <source>
        <strain evidence="1">TK-2024</strain>
        <tissue evidence="1">Old leaves</tissue>
    </source>
</reference>
<evidence type="ECO:0000313" key="1">
    <source>
        <dbReference type="EMBL" id="KAK8556902.1"/>
    </source>
</evidence>
<accession>A0ABR2EBY0</accession>
<evidence type="ECO:0000313" key="2">
    <source>
        <dbReference type="Proteomes" id="UP001472677"/>
    </source>
</evidence>
<sequence>MYMFTDEPAYQVDGKLAILKQPPSVHHCWRTRTKPRFDALNNLIRTIMMDVSFSSRISRRNKDGGRGPRGTRPIHGFVLLDQAEKHAVFEDTKTR</sequence>
<gene>
    <name evidence="1" type="ORF">V6N12_003292</name>
</gene>